<proteinExistence type="predicted"/>
<accession>A0A445BWY4</accession>
<gene>
    <name evidence="3" type="ORF">Ahy_A08g039499</name>
</gene>
<keyword evidence="1" id="KW-1133">Transmembrane helix</keyword>
<dbReference type="SUPFAM" id="SSF53474">
    <property type="entry name" value="alpha/beta-Hydrolases"/>
    <property type="match status" value="2"/>
</dbReference>
<dbReference type="EMBL" id="SDMP01000008">
    <property type="protein sequence ID" value="RYR43068.1"/>
    <property type="molecule type" value="Genomic_DNA"/>
</dbReference>
<feature type="domain" description="AB hydrolase-1" evidence="2">
    <location>
        <begin position="381"/>
        <end position="637"/>
    </location>
</feature>
<keyword evidence="4" id="KW-1185">Reference proteome</keyword>
<dbReference type="AlphaFoldDB" id="A0A445BWY4"/>
<name>A0A445BWY4_ARAHY</name>
<dbReference type="Proteomes" id="UP000289738">
    <property type="component" value="Chromosome A08"/>
</dbReference>
<dbReference type="Gene3D" id="3.40.50.1820">
    <property type="entry name" value="alpha/beta hydrolase"/>
    <property type="match status" value="2"/>
</dbReference>
<evidence type="ECO:0000256" key="1">
    <source>
        <dbReference type="SAM" id="Phobius"/>
    </source>
</evidence>
<sequence length="700" mass="81339">MLGIAACVVVVSVVIYAYKRIMPPPPKGPPVITSPRIKLRDGRHLAYSERGVLRENATYKVILVHGYDSSKDIYLPLSQEVMAELGLYIVTYDRAGYGESDPNPKRNVKSEAFDIQELADQLHLGSKFYLIGMLAGVSLVVPVINFWWPYFPPKLVKREFEKQLKRDQWKLRIAHYAPGFVLYWWMTQKFFPRDSISERHPILLNKRDLETMQQMSQVPMPNQHKIRQQGEYESLYRDMMVHFGDWEFDPMELQNPFPQNDEASYVYLWQGHEDKLVPFELQRFLARQLPWIRNKKHSLDLLSHQEQMKRFGHHLKLLFSDKKPSQSQAKQLCRGFCQGTKVVSPNQDDLVMISPRIKLRDGRHLAYLERGVSKDVAKYKIIIVHGFGSSKEMNFLAPQELIDELGIYLLQYDRAGYGESDPNPKRSLKSEALDIQELADQLELGPQFYVIGVSMGSYATWSCLQYLPHRLAGLALIAPVINYKWPSLPKSLIREDYRRKLVQWARWLASYCPRLLHWWVTQKWLPSAAVIEKNPAFFNKSDIDILKTLPGFPMLTKDSLREQVVFDTLRHDWRVAFGKWEFDPLKLMNPFPHSTSSSVHIWQGYEDKVVPSQLQRFVSGKLPWIHYHEVPDGGHLIVYYRGLCEAILRALLLGQEYIAYKPNKSALFALNGVEDKCSCSREEDPTCRDHLTLPLHTPKD</sequence>
<dbReference type="Pfam" id="PF12697">
    <property type="entry name" value="Abhydrolase_6"/>
    <property type="match status" value="1"/>
</dbReference>
<keyword evidence="1" id="KW-0812">Transmembrane</keyword>
<dbReference type="InterPro" id="IPR029058">
    <property type="entry name" value="AB_hydrolase_fold"/>
</dbReference>
<evidence type="ECO:0000313" key="4">
    <source>
        <dbReference type="Proteomes" id="UP000289738"/>
    </source>
</evidence>
<evidence type="ECO:0000259" key="2">
    <source>
        <dbReference type="Pfam" id="PF12697"/>
    </source>
</evidence>
<feature type="transmembrane region" description="Helical" evidence="1">
    <location>
        <begin position="128"/>
        <end position="148"/>
    </location>
</feature>
<comment type="caution">
    <text evidence="3">The sequence shown here is derived from an EMBL/GenBank/DDBJ whole genome shotgun (WGS) entry which is preliminary data.</text>
</comment>
<protein>
    <recommendedName>
        <fullName evidence="2">AB hydrolase-1 domain-containing protein</fullName>
    </recommendedName>
</protein>
<evidence type="ECO:0000313" key="3">
    <source>
        <dbReference type="EMBL" id="RYR43068.1"/>
    </source>
</evidence>
<reference evidence="3 4" key="1">
    <citation type="submission" date="2019-01" db="EMBL/GenBank/DDBJ databases">
        <title>Sequencing of cultivated peanut Arachis hypogaea provides insights into genome evolution and oil improvement.</title>
        <authorList>
            <person name="Chen X."/>
        </authorList>
    </citation>
    <scope>NUCLEOTIDE SEQUENCE [LARGE SCALE GENOMIC DNA]</scope>
    <source>
        <strain evidence="4">cv. Fuhuasheng</strain>
        <tissue evidence="3">Leaves</tissue>
    </source>
</reference>
<dbReference type="PANTHER" id="PTHR45763:SF22">
    <property type="entry name" value="ALPHA_BETA HYDROLASE FAMILY PROTEIN"/>
    <property type="match status" value="1"/>
</dbReference>
<dbReference type="InterPro" id="IPR000073">
    <property type="entry name" value="AB_hydrolase_1"/>
</dbReference>
<dbReference type="FunFam" id="3.40.50.1820:FF:000270">
    <property type="entry name" value="Alpha/beta-Hydrolases superfamily protein"/>
    <property type="match status" value="1"/>
</dbReference>
<keyword evidence="1" id="KW-0472">Membrane</keyword>
<dbReference type="PANTHER" id="PTHR45763">
    <property type="entry name" value="HYDROLASE, ALPHA/BETA FOLD FAMILY PROTEIN, EXPRESSED-RELATED"/>
    <property type="match status" value="1"/>
</dbReference>
<organism evidence="3 4">
    <name type="scientific">Arachis hypogaea</name>
    <name type="common">Peanut</name>
    <dbReference type="NCBI Taxonomy" id="3818"/>
    <lineage>
        <taxon>Eukaryota</taxon>
        <taxon>Viridiplantae</taxon>
        <taxon>Streptophyta</taxon>
        <taxon>Embryophyta</taxon>
        <taxon>Tracheophyta</taxon>
        <taxon>Spermatophyta</taxon>
        <taxon>Magnoliopsida</taxon>
        <taxon>eudicotyledons</taxon>
        <taxon>Gunneridae</taxon>
        <taxon>Pentapetalae</taxon>
        <taxon>rosids</taxon>
        <taxon>fabids</taxon>
        <taxon>Fabales</taxon>
        <taxon>Fabaceae</taxon>
        <taxon>Papilionoideae</taxon>
        <taxon>50 kb inversion clade</taxon>
        <taxon>dalbergioids sensu lato</taxon>
        <taxon>Dalbergieae</taxon>
        <taxon>Pterocarpus clade</taxon>
        <taxon>Arachis</taxon>
    </lineage>
</organism>